<feature type="domain" description="EAL" evidence="1">
    <location>
        <begin position="1"/>
        <end position="236"/>
    </location>
</feature>
<dbReference type="Pfam" id="PF00563">
    <property type="entry name" value="EAL"/>
    <property type="match status" value="1"/>
</dbReference>
<organism evidence="2 3">
    <name type="scientific">Rossellomorea oryzaecorticis</name>
    <dbReference type="NCBI Taxonomy" id="1396505"/>
    <lineage>
        <taxon>Bacteria</taxon>
        <taxon>Bacillati</taxon>
        <taxon>Bacillota</taxon>
        <taxon>Bacilli</taxon>
        <taxon>Bacillales</taxon>
        <taxon>Bacillaceae</taxon>
        <taxon>Rossellomorea</taxon>
    </lineage>
</organism>
<keyword evidence="3" id="KW-1185">Reference proteome</keyword>
<dbReference type="InterPro" id="IPR001633">
    <property type="entry name" value="EAL_dom"/>
</dbReference>
<dbReference type="InterPro" id="IPR050706">
    <property type="entry name" value="Cyclic-di-GMP_PDE-like"/>
</dbReference>
<dbReference type="PANTHER" id="PTHR33121">
    <property type="entry name" value="CYCLIC DI-GMP PHOSPHODIESTERASE PDEF"/>
    <property type="match status" value="1"/>
</dbReference>
<evidence type="ECO:0000313" key="3">
    <source>
        <dbReference type="Proteomes" id="UP001389717"/>
    </source>
</evidence>
<dbReference type="Proteomes" id="UP001389717">
    <property type="component" value="Unassembled WGS sequence"/>
</dbReference>
<name>A0ABU9KA10_9BACI</name>
<dbReference type="Gene3D" id="3.20.20.450">
    <property type="entry name" value="EAL domain"/>
    <property type="match status" value="1"/>
</dbReference>
<evidence type="ECO:0000259" key="1">
    <source>
        <dbReference type="PROSITE" id="PS50883"/>
    </source>
</evidence>
<dbReference type="InterPro" id="IPR035919">
    <property type="entry name" value="EAL_sf"/>
</dbReference>
<dbReference type="SUPFAM" id="SSF141868">
    <property type="entry name" value="EAL domain-like"/>
    <property type="match status" value="1"/>
</dbReference>
<dbReference type="EMBL" id="JBBYAF010000020">
    <property type="protein sequence ID" value="MEL3972926.1"/>
    <property type="molecule type" value="Genomic_DNA"/>
</dbReference>
<dbReference type="RefSeq" id="WP_341983737.1">
    <property type="nucleotide sequence ID" value="NZ_JBBYAF010000020.1"/>
</dbReference>
<dbReference type="PROSITE" id="PS50883">
    <property type="entry name" value="EAL"/>
    <property type="match status" value="1"/>
</dbReference>
<sequence length="236" mass="27664">MNIFTIFQDDFIYHDYQPLYTIDHSQSLYGYEALLRNTHKENPEKLFQTAMKANILYKLDTLSISKAVEGFFLNRNQNGKLFVNVYVTTILHPSFHRYFDYLMETHPELQGRLVLELNESTSDELWQNPLLLKALKNLKHYNVLYAIDDFGQGTASIKKSIEFEPDIIKLDRYFAKNLAESERKQRFLSFFNQFYGNDTQIILEGIEQEEDMLVAKQLGITVGQGYYLGRPSRMLA</sequence>
<comment type="caution">
    <text evidence="2">The sequence shown here is derived from an EMBL/GenBank/DDBJ whole genome shotgun (WGS) entry which is preliminary data.</text>
</comment>
<dbReference type="PANTHER" id="PTHR33121:SF76">
    <property type="entry name" value="SIGNALING PROTEIN"/>
    <property type="match status" value="1"/>
</dbReference>
<dbReference type="SMART" id="SM00052">
    <property type="entry name" value="EAL"/>
    <property type="match status" value="1"/>
</dbReference>
<dbReference type="CDD" id="cd01948">
    <property type="entry name" value="EAL"/>
    <property type="match status" value="1"/>
</dbReference>
<evidence type="ECO:0000313" key="2">
    <source>
        <dbReference type="EMBL" id="MEL3972926.1"/>
    </source>
</evidence>
<protein>
    <submittedName>
        <fullName evidence="2">EAL domain-containing protein</fullName>
    </submittedName>
</protein>
<gene>
    <name evidence="2" type="ORF">AAEO50_11590</name>
</gene>
<proteinExistence type="predicted"/>
<reference evidence="2 3" key="1">
    <citation type="submission" date="2024-04" db="EMBL/GenBank/DDBJ databases">
        <title>Bacillus oryzaecorticis sp. nov., a moderately halophilic bacterium isolated from rice husks.</title>
        <authorList>
            <person name="Zhu H.-S."/>
        </authorList>
    </citation>
    <scope>NUCLEOTIDE SEQUENCE [LARGE SCALE GENOMIC DNA]</scope>
    <source>
        <strain evidence="2 3">ZC255</strain>
    </source>
</reference>
<accession>A0ABU9KA10</accession>